<dbReference type="PANTHER" id="PTHR35983">
    <property type="entry name" value="UPF0166 PROTEIN TM_0021"/>
    <property type="match status" value="1"/>
</dbReference>
<dbReference type="SUPFAM" id="SSF54913">
    <property type="entry name" value="GlnB-like"/>
    <property type="match status" value="1"/>
</dbReference>
<gene>
    <name evidence="2" type="ORF">SAMN02745716_0420</name>
</gene>
<dbReference type="STRING" id="29539.SAMN02745716_0420"/>
<proteinExistence type="inferred from homology"/>
<evidence type="ECO:0000313" key="2">
    <source>
        <dbReference type="EMBL" id="SEH10557.1"/>
    </source>
</evidence>
<evidence type="ECO:0000313" key="3">
    <source>
        <dbReference type="Proteomes" id="UP000222056"/>
    </source>
</evidence>
<sequence length="122" mass="13689">MRIEGPGKLLRIFIGESDRRGGKPLYQVIVETLREHGLAGATVLRGIEGFGAHSRLHTYRLLRLSEDLPIVIEVVDSEQRIDAVLPILDEMVEEGLVTLERVEVIAYRSGNDGQRSPETDQR</sequence>
<dbReference type="InterPro" id="IPR003793">
    <property type="entry name" value="UPF0166"/>
</dbReference>
<dbReference type="RefSeq" id="WP_093115784.1">
    <property type="nucleotide sequence ID" value="NZ_FNWJ01000001.1"/>
</dbReference>
<dbReference type="AlphaFoldDB" id="A0A1H6FI94"/>
<dbReference type="Proteomes" id="UP000222056">
    <property type="component" value="Unassembled WGS sequence"/>
</dbReference>
<protein>
    <submittedName>
        <fullName evidence="2">Uncharacterized protein</fullName>
    </submittedName>
</protein>
<keyword evidence="3" id="KW-1185">Reference proteome</keyword>
<organism evidence="2 3">
    <name type="scientific">Thermoleophilum album</name>
    <dbReference type="NCBI Taxonomy" id="29539"/>
    <lineage>
        <taxon>Bacteria</taxon>
        <taxon>Bacillati</taxon>
        <taxon>Actinomycetota</taxon>
        <taxon>Thermoleophilia</taxon>
        <taxon>Thermoleophilales</taxon>
        <taxon>Thermoleophilaceae</taxon>
        <taxon>Thermoleophilum</taxon>
    </lineage>
</organism>
<dbReference type="PANTHER" id="PTHR35983:SF1">
    <property type="entry name" value="UPF0166 PROTEIN TM_0021"/>
    <property type="match status" value="1"/>
</dbReference>
<evidence type="ECO:0000256" key="1">
    <source>
        <dbReference type="ARBA" id="ARBA00010554"/>
    </source>
</evidence>
<dbReference type="Gene3D" id="3.30.70.120">
    <property type="match status" value="1"/>
</dbReference>
<dbReference type="Pfam" id="PF02641">
    <property type="entry name" value="DUF190"/>
    <property type="match status" value="1"/>
</dbReference>
<dbReference type="InterPro" id="IPR015867">
    <property type="entry name" value="N-reg_PII/ATP_PRibTrfase_C"/>
</dbReference>
<dbReference type="InterPro" id="IPR011322">
    <property type="entry name" value="N-reg_PII-like_a/b"/>
</dbReference>
<dbReference type="EMBL" id="FNWJ01000001">
    <property type="protein sequence ID" value="SEH10557.1"/>
    <property type="molecule type" value="Genomic_DNA"/>
</dbReference>
<reference evidence="3" key="1">
    <citation type="submission" date="2016-10" db="EMBL/GenBank/DDBJ databases">
        <authorList>
            <person name="Varghese N."/>
            <person name="Submissions S."/>
        </authorList>
    </citation>
    <scope>NUCLEOTIDE SEQUENCE [LARGE SCALE GENOMIC DNA]</scope>
    <source>
        <strain evidence="3">ATCC 35263</strain>
    </source>
</reference>
<name>A0A1H6FI94_THEAL</name>
<dbReference type="OrthoDB" id="9795599at2"/>
<accession>A0A1H6FI94</accession>
<comment type="similarity">
    <text evidence="1">Belongs to the UPF0166 family.</text>
</comment>